<evidence type="ECO:0000256" key="1">
    <source>
        <dbReference type="SAM" id="Phobius"/>
    </source>
</evidence>
<keyword evidence="1" id="KW-0812">Transmembrane</keyword>
<dbReference type="Proteomes" id="UP001064632">
    <property type="component" value="Chromosome"/>
</dbReference>
<protein>
    <submittedName>
        <fullName evidence="2">Uncharacterized protein</fullName>
    </submittedName>
</protein>
<dbReference type="RefSeq" id="WP_261693748.1">
    <property type="nucleotide sequence ID" value="NZ_CP104694.1"/>
</dbReference>
<evidence type="ECO:0000313" key="3">
    <source>
        <dbReference type="Proteomes" id="UP001064632"/>
    </source>
</evidence>
<name>A0ABY6B9M6_9GAMM</name>
<sequence>MTIQLSSGRDFVFEDVPPDMTQVLAAIRQFVALPVTVTPISDSEASYVLHGVLRFNFVVPNHVDVTIDCAEALRNSLLKNAANFSGYSHAEVHDLIDRSCSFCERTIQLVVPADEDPILFAAACIALESLGGSPHVPLPAEFRRWLKRPVTRMRLLARKTVRGLGVLLGIPVSIVLLPVWAVVLLWMTVADPTRFRRGRRWVRRWWNTGLASVALKLRCWRAGP</sequence>
<dbReference type="EMBL" id="CP104694">
    <property type="protein sequence ID" value="UXI66768.1"/>
    <property type="molecule type" value="Genomic_DNA"/>
</dbReference>
<evidence type="ECO:0000313" key="2">
    <source>
        <dbReference type="EMBL" id="UXI66768.1"/>
    </source>
</evidence>
<keyword evidence="3" id="KW-1185">Reference proteome</keyword>
<keyword evidence="1" id="KW-1133">Transmembrane helix</keyword>
<accession>A0ABY6B9M6</accession>
<keyword evidence="1" id="KW-0472">Membrane</keyword>
<organism evidence="2 3">
    <name type="scientific">Tahibacter amnicola</name>
    <dbReference type="NCBI Taxonomy" id="2976241"/>
    <lineage>
        <taxon>Bacteria</taxon>
        <taxon>Pseudomonadati</taxon>
        <taxon>Pseudomonadota</taxon>
        <taxon>Gammaproteobacteria</taxon>
        <taxon>Lysobacterales</taxon>
        <taxon>Rhodanobacteraceae</taxon>
        <taxon>Tahibacter</taxon>
    </lineage>
</organism>
<reference evidence="2" key="1">
    <citation type="submission" date="2022-09" db="EMBL/GenBank/DDBJ databases">
        <title>Tahibacter sp. nov., isolated from a fresh water.</title>
        <authorList>
            <person name="Baek J.H."/>
            <person name="Lee J.K."/>
            <person name="Kim J.M."/>
            <person name="Jeon C.O."/>
        </authorList>
    </citation>
    <scope>NUCLEOTIDE SEQUENCE</scope>
    <source>
        <strain evidence="2">W38</strain>
    </source>
</reference>
<proteinExistence type="predicted"/>
<gene>
    <name evidence="2" type="ORF">N4264_18715</name>
</gene>
<feature type="transmembrane region" description="Helical" evidence="1">
    <location>
        <begin position="163"/>
        <end position="187"/>
    </location>
</feature>